<evidence type="ECO:0000313" key="4">
    <source>
        <dbReference type="EMBL" id="PHM62150.1"/>
    </source>
</evidence>
<dbReference type="EMBL" id="NJAK01000001">
    <property type="protein sequence ID" value="PHM62150.1"/>
    <property type="molecule type" value="Genomic_DNA"/>
</dbReference>
<dbReference type="InterPro" id="IPR050190">
    <property type="entry name" value="UPF0213_domain"/>
</dbReference>
<organism evidence="4 5">
    <name type="scientific">Xenorhabdus ishibashii</name>
    <dbReference type="NCBI Taxonomy" id="1034471"/>
    <lineage>
        <taxon>Bacteria</taxon>
        <taxon>Pseudomonadati</taxon>
        <taxon>Pseudomonadota</taxon>
        <taxon>Gammaproteobacteria</taxon>
        <taxon>Enterobacterales</taxon>
        <taxon>Morganellaceae</taxon>
        <taxon>Xenorhabdus</taxon>
    </lineage>
</organism>
<dbReference type="Pfam" id="PF01541">
    <property type="entry name" value="GIY-YIG"/>
    <property type="match status" value="1"/>
</dbReference>
<evidence type="ECO:0000259" key="3">
    <source>
        <dbReference type="PROSITE" id="PS50164"/>
    </source>
</evidence>
<dbReference type="OrthoDB" id="9797095at2"/>
<dbReference type="PANTHER" id="PTHR34477:SF1">
    <property type="entry name" value="UPF0213 PROTEIN YHBQ"/>
    <property type="match status" value="1"/>
</dbReference>
<dbReference type="Proteomes" id="UP000222168">
    <property type="component" value="Unassembled WGS sequence"/>
</dbReference>
<dbReference type="InterPro" id="IPR022992">
    <property type="entry name" value="UPF0213_GIY-YIG_endonuc"/>
</dbReference>
<dbReference type="PANTHER" id="PTHR34477">
    <property type="entry name" value="UPF0213 PROTEIN YHBQ"/>
    <property type="match status" value="1"/>
</dbReference>
<name>A0A2D0KFD6_9GAMM</name>
<comment type="similarity">
    <text evidence="1 2">Belongs to the UPF0213 family.</text>
</comment>
<dbReference type="PROSITE" id="PS50164">
    <property type="entry name" value="GIY_YIG"/>
    <property type="match status" value="1"/>
</dbReference>
<reference evidence="4 5" key="1">
    <citation type="journal article" date="2017" name="Nat. Microbiol.">
        <title>Natural product diversity associated with the nematode symbionts Photorhabdus and Xenorhabdus.</title>
        <authorList>
            <person name="Tobias N.J."/>
            <person name="Wolff H."/>
            <person name="Djahanschiri B."/>
            <person name="Grundmann F."/>
            <person name="Kronenwerth M."/>
            <person name="Shi Y.M."/>
            <person name="Simonyi S."/>
            <person name="Grun P."/>
            <person name="Shapiro-Ilan D."/>
            <person name="Pidot S.J."/>
            <person name="Stinear T.P."/>
            <person name="Ebersberger I."/>
            <person name="Bode H.B."/>
        </authorList>
    </citation>
    <scope>NUCLEOTIDE SEQUENCE [LARGE SCALE GENOMIC DNA]</scope>
    <source>
        <strain evidence="4 5">DSM 22670</strain>
    </source>
</reference>
<dbReference type="RefSeq" id="WP_099117194.1">
    <property type="nucleotide sequence ID" value="NZ_NJAK01000001.1"/>
</dbReference>
<dbReference type="SMART" id="SM00465">
    <property type="entry name" value="GIYc"/>
    <property type="match status" value="1"/>
</dbReference>
<proteinExistence type="inferred from homology"/>
<feature type="domain" description="GIY-YIG" evidence="3">
    <location>
        <begin position="6"/>
        <end position="81"/>
    </location>
</feature>
<gene>
    <name evidence="4" type="ORF">Xish_01318</name>
</gene>
<dbReference type="Gene3D" id="3.40.1440.10">
    <property type="entry name" value="GIY-YIG endonuclease"/>
    <property type="match status" value="1"/>
</dbReference>
<protein>
    <recommendedName>
        <fullName evidence="2">UPF0213 protein Xish_01318</fullName>
    </recommendedName>
</protein>
<evidence type="ECO:0000313" key="5">
    <source>
        <dbReference type="Proteomes" id="UP000222168"/>
    </source>
</evidence>
<dbReference type="InterPro" id="IPR000305">
    <property type="entry name" value="GIY-YIG_endonuc"/>
</dbReference>
<dbReference type="SUPFAM" id="SSF82771">
    <property type="entry name" value="GIY-YIG endonuclease"/>
    <property type="match status" value="1"/>
</dbReference>
<dbReference type="HAMAP" id="MF_01029">
    <property type="entry name" value="UPF0213"/>
    <property type="match status" value="1"/>
</dbReference>
<evidence type="ECO:0000256" key="2">
    <source>
        <dbReference type="HAMAP-Rule" id="MF_01029"/>
    </source>
</evidence>
<evidence type="ECO:0000256" key="1">
    <source>
        <dbReference type="ARBA" id="ARBA00007435"/>
    </source>
</evidence>
<dbReference type="CDD" id="cd10456">
    <property type="entry name" value="GIY-YIG_UPF0213"/>
    <property type="match status" value="1"/>
</dbReference>
<sequence>MKTKVSNWYIYLIRTQNGALYTGMTSNISRRFMQHAAGKGAKFLRGKGPLTLVYQSPVRDKGMALKVEYRVKKLSKQQKERLVIDQPLCVTTYLTKINSSEKFFTQVMPTDEQNEPDK</sequence>
<keyword evidence="5" id="KW-1185">Reference proteome</keyword>
<comment type="caution">
    <text evidence="4">The sequence shown here is derived from an EMBL/GenBank/DDBJ whole genome shotgun (WGS) entry which is preliminary data.</text>
</comment>
<dbReference type="InterPro" id="IPR035901">
    <property type="entry name" value="GIY-YIG_endonuc_sf"/>
</dbReference>
<accession>A0A2D0KFD6</accession>
<dbReference type="AlphaFoldDB" id="A0A2D0KFD6"/>